<dbReference type="InterPro" id="IPR027379">
    <property type="entry name" value="CLS_N"/>
</dbReference>
<dbReference type="EMBL" id="VWPH01000010">
    <property type="protein sequence ID" value="KAA5830532.1"/>
    <property type="molecule type" value="Genomic_DNA"/>
</dbReference>
<dbReference type="RefSeq" id="WP_150068631.1">
    <property type="nucleotide sequence ID" value="NZ_JBEPDJ010000009.1"/>
</dbReference>
<comment type="caution">
    <text evidence="8">The sequence shown here is derived from an EMBL/GenBank/DDBJ whole genome shotgun (WGS) entry which is preliminary data.</text>
</comment>
<feature type="domain" description="Cardiolipin synthase N-terminal" evidence="7">
    <location>
        <begin position="35"/>
        <end position="77"/>
    </location>
</feature>
<reference evidence="8 9" key="1">
    <citation type="submission" date="2019-09" db="EMBL/GenBank/DDBJ databases">
        <title>Draft genome sequence of the thermophilic Saccharopolyspora hirsuta VKM Ac-666T.</title>
        <authorList>
            <person name="Lobastova T.G."/>
            <person name="Fokina V."/>
            <person name="Bragin E.Y."/>
            <person name="Shtratnikova V.Y."/>
            <person name="Starodumova I.P."/>
            <person name="Tarlachkov S.V."/>
            <person name="Donova M.V."/>
        </authorList>
    </citation>
    <scope>NUCLEOTIDE SEQUENCE [LARGE SCALE GENOMIC DNA]</scope>
    <source>
        <strain evidence="8 9">VKM Ac-666</strain>
    </source>
</reference>
<feature type="transmembrane region" description="Helical" evidence="6">
    <location>
        <begin position="21"/>
        <end position="43"/>
    </location>
</feature>
<accession>A0A5M7BL88</accession>
<evidence type="ECO:0000256" key="6">
    <source>
        <dbReference type="SAM" id="Phobius"/>
    </source>
</evidence>
<dbReference type="GO" id="GO:0005886">
    <property type="term" value="C:plasma membrane"/>
    <property type="evidence" value="ECO:0007669"/>
    <property type="project" value="UniProtKB-SubCell"/>
</dbReference>
<dbReference type="Proteomes" id="UP000323946">
    <property type="component" value="Unassembled WGS sequence"/>
</dbReference>
<keyword evidence="4 6" id="KW-1133">Transmembrane helix</keyword>
<comment type="subcellular location">
    <subcellularLocation>
        <location evidence="1">Cell membrane</location>
        <topology evidence="1">Multi-pass membrane protein</topology>
    </subcellularLocation>
</comment>
<feature type="transmembrane region" description="Helical" evidence="6">
    <location>
        <begin position="55"/>
        <end position="75"/>
    </location>
</feature>
<keyword evidence="5 6" id="KW-0472">Membrane</keyword>
<evidence type="ECO:0000313" key="8">
    <source>
        <dbReference type="EMBL" id="KAA5830532.1"/>
    </source>
</evidence>
<keyword evidence="3 6" id="KW-0812">Transmembrane</keyword>
<evidence type="ECO:0000256" key="1">
    <source>
        <dbReference type="ARBA" id="ARBA00004651"/>
    </source>
</evidence>
<evidence type="ECO:0000256" key="5">
    <source>
        <dbReference type="ARBA" id="ARBA00023136"/>
    </source>
</evidence>
<evidence type="ECO:0000256" key="2">
    <source>
        <dbReference type="ARBA" id="ARBA00022475"/>
    </source>
</evidence>
<keyword evidence="9" id="KW-1185">Reference proteome</keyword>
<dbReference type="OrthoDB" id="3298527at2"/>
<sequence>MHALVQQASLAAETGGFESGMFLLLAAIPLLAYAALVIGAVISVLGSEHTFGMKVVWIIFVCVAPFLGSILWFLVGRSNARRTA</sequence>
<protein>
    <submittedName>
        <fullName evidence="8">PLDc_N domain-containing protein</fullName>
    </submittedName>
</protein>
<gene>
    <name evidence="8" type="ORF">F1721_21925</name>
</gene>
<keyword evidence="2" id="KW-1003">Cell membrane</keyword>
<evidence type="ECO:0000256" key="3">
    <source>
        <dbReference type="ARBA" id="ARBA00022692"/>
    </source>
</evidence>
<proteinExistence type="predicted"/>
<evidence type="ECO:0000256" key="4">
    <source>
        <dbReference type="ARBA" id="ARBA00022989"/>
    </source>
</evidence>
<evidence type="ECO:0000313" key="9">
    <source>
        <dbReference type="Proteomes" id="UP000323946"/>
    </source>
</evidence>
<evidence type="ECO:0000259" key="7">
    <source>
        <dbReference type="Pfam" id="PF13396"/>
    </source>
</evidence>
<dbReference type="Pfam" id="PF13396">
    <property type="entry name" value="PLDc_N"/>
    <property type="match status" value="1"/>
</dbReference>
<organism evidence="8 9">
    <name type="scientific">Saccharopolyspora hirsuta</name>
    <dbReference type="NCBI Taxonomy" id="1837"/>
    <lineage>
        <taxon>Bacteria</taxon>
        <taxon>Bacillati</taxon>
        <taxon>Actinomycetota</taxon>
        <taxon>Actinomycetes</taxon>
        <taxon>Pseudonocardiales</taxon>
        <taxon>Pseudonocardiaceae</taxon>
        <taxon>Saccharopolyspora</taxon>
    </lineage>
</organism>
<name>A0A5M7BL88_SACHI</name>
<dbReference type="AlphaFoldDB" id="A0A5M7BL88"/>